<dbReference type="PANTHER" id="PTHR30290:SF10">
    <property type="entry name" value="PERIPLASMIC OLIGOPEPTIDE-BINDING PROTEIN-RELATED"/>
    <property type="match status" value="1"/>
</dbReference>
<evidence type="ECO:0000256" key="5">
    <source>
        <dbReference type="SAM" id="MobiDB-lite"/>
    </source>
</evidence>
<proteinExistence type="inferred from homology"/>
<dbReference type="InterPro" id="IPR000914">
    <property type="entry name" value="SBP_5_dom"/>
</dbReference>
<comment type="subcellular location">
    <subcellularLocation>
        <location evidence="1">Cell envelope</location>
    </subcellularLocation>
</comment>
<dbReference type="GO" id="GO:0043190">
    <property type="term" value="C:ATP-binding cassette (ABC) transporter complex"/>
    <property type="evidence" value="ECO:0007669"/>
    <property type="project" value="InterPro"/>
</dbReference>
<accession>A0A2T4USD4</accession>
<feature type="region of interest" description="Disordered" evidence="5">
    <location>
        <begin position="1"/>
        <end position="32"/>
    </location>
</feature>
<dbReference type="GO" id="GO:0042597">
    <property type="term" value="C:periplasmic space"/>
    <property type="evidence" value="ECO:0007669"/>
    <property type="project" value="UniProtKB-ARBA"/>
</dbReference>
<feature type="compositionally biased region" description="Polar residues" evidence="5">
    <location>
        <begin position="1"/>
        <end position="15"/>
    </location>
</feature>
<dbReference type="Proteomes" id="UP000241085">
    <property type="component" value="Unassembled WGS sequence"/>
</dbReference>
<dbReference type="Pfam" id="PF00496">
    <property type="entry name" value="SBP_bac_5"/>
    <property type="match status" value="1"/>
</dbReference>
<evidence type="ECO:0000256" key="1">
    <source>
        <dbReference type="ARBA" id="ARBA00004196"/>
    </source>
</evidence>
<sequence length="548" mass="57309">MPTRSNGGQMDNSRALSGALPTRTGRPSTRSAGRSVAIAAAGSLLLALAGCAPGAGAGGSAGAGYDGDTLTFATSAVPPSLNPALGDPAYSLAYQWAYDPLVVLTGDGSYAPGLAEKWGYVGEGNTVYEITLRDGVVFSDGAVLDAEALKTYLDYARSQALGTPTTLLAAVDTVEVVDPLTVRLTLSRPDPGLTFAFAQPFGAGYVISPKAIEDPTSLDADTAGAGPYMLDEEQTVAGDHYTFVPNPEYWDAERQHWTSVTLRVIANSSSTIQAMQSGQVQAALGDATTLAAAEKAGLVVIDPPQALSGINLADRGGKLSEPLGDVRVRQALNMAVDRETIAQALYGSADLALSQYALDGQAGFDPELAEEYPYDPERAKELLAEAGYPDGFTLPVLTASLAGLDKLTQAVAGQLEEVGVTLELTTKATAPDYFTSMTSGEFPAAVIGYGLADMNSLYSGFVNPAGPFNWFQTVDPELDALYTEYRTADEATGDELQKQINRRLVEQAWTIPVVGAPLSYYTVQGLEGFDATSANGGVPLITDLRPAE</sequence>
<dbReference type="GO" id="GO:0030313">
    <property type="term" value="C:cell envelope"/>
    <property type="evidence" value="ECO:0007669"/>
    <property type="project" value="UniProtKB-SubCell"/>
</dbReference>
<dbReference type="GO" id="GO:0015833">
    <property type="term" value="P:peptide transport"/>
    <property type="evidence" value="ECO:0007669"/>
    <property type="project" value="TreeGrafter"/>
</dbReference>
<evidence type="ECO:0000256" key="2">
    <source>
        <dbReference type="ARBA" id="ARBA00005695"/>
    </source>
</evidence>
<evidence type="ECO:0000313" key="8">
    <source>
        <dbReference type="Proteomes" id="UP000241085"/>
    </source>
</evidence>
<comment type="caution">
    <text evidence="7">The sequence shown here is derived from an EMBL/GenBank/DDBJ whole genome shotgun (WGS) entry which is preliminary data.</text>
</comment>
<dbReference type="AlphaFoldDB" id="A0A2T4USD4"/>
<keyword evidence="8" id="KW-1185">Reference proteome</keyword>
<comment type="similarity">
    <text evidence="2">Belongs to the bacterial solute-binding protein 5 family.</text>
</comment>
<protein>
    <recommendedName>
        <fullName evidence="6">Solute-binding protein family 5 domain-containing protein</fullName>
    </recommendedName>
</protein>
<reference evidence="7 8" key="1">
    <citation type="submission" date="2018-03" db="EMBL/GenBank/DDBJ databases">
        <title>Bacteriophage NCPPB3778 and a type I-E CRISPR drive the evolution of the US Biological Select Agent, Rathayibacter toxicus.</title>
        <authorList>
            <person name="Davis E.W.II."/>
            <person name="Tabima J.F."/>
            <person name="Weisberg A.J."/>
            <person name="Dantas Lopes L."/>
            <person name="Wiseman M.S."/>
            <person name="Wiseman M.S."/>
            <person name="Pupko T."/>
            <person name="Belcher M.S."/>
            <person name="Sechler A.J."/>
            <person name="Tancos M.A."/>
            <person name="Schroeder B.K."/>
            <person name="Murray T.D."/>
            <person name="Luster D.G."/>
            <person name="Schneider W.L."/>
            <person name="Rogers E."/>
            <person name="Andreote F.D."/>
            <person name="Grunwald N.J."/>
            <person name="Putnam M.L."/>
            <person name="Chang J.H."/>
        </authorList>
    </citation>
    <scope>NUCLEOTIDE SEQUENCE [LARGE SCALE GENOMIC DNA]</scope>
    <source>
        <strain evidence="7 8">DSM 15933</strain>
    </source>
</reference>
<dbReference type="Gene3D" id="3.10.105.10">
    <property type="entry name" value="Dipeptide-binding Protein, Domain 3"/>
    <property type="match status" value="1"/>
</dbReference>
<keyword evidence="3" id="KW-0813">Transport</keyword>
<dbReference type="InterPro" id="IPR030678">
    <property type="entry name" value="Peptide/Ni-bd"/>
</dbReference>
<evidence type="ECO:0000313" key="7">
    <source>
        <dbReference type="EMBL" id="PTL72439.1"/>
    </source>
</evidence>
<evidence type="ECO:0000256" key="3">
    <source>
        <dbReference type="ARBA" id="ARBA00022448"/>
    </source>
</evidence>
<evidence type="ECO:0000259" key="6">
    <source>
        <dbReference type="Pfam" id="PF00496"/>
    </source>
</evidence>
<dbReference type="InterPro" id="IPR039424">
    <property type="entry name" value="SBP_5"/>
</dbReference>
<feature type="domain" description="Solute-binding protein family 5" evidence="6">
    <location>
        <begin position="110"/>
        <end position="454"/>
    </location>
</feature>
<dbReference type="SUPFAM" id="SSF53850">
    <property type="entry name" value="Periplasmic binding protein-like II"/>
    <property type="match status" value="1"/>
</dbReference>
<gene>
    <name evidence="7" type="ORF">C1I63_05970</name>
</gene>
<dbReference type="EMBL" id="PZPL01000001">
    <property type="protein sequence ID" value="PTL72439.1"/>
    <property type="molecule type" value="Genomic_DNA"/>
</dbReference>
<name>A0A2T4USD4_9MICO</name>
<dbReference type="Gene3D" id="3.40.190.10">
    <property type="entry name" value="Periplasmic binding protein-like II"/>
    <property type="match status" value="1"/>
</dbReference>
<evidence type="ECO:0000256" key="4">
    <source>
        <dbReference type="ARBA" id="ARBA00022729"/>
    </source>
</evidence>
<keyword evidence="4" id="KW-0732">Signal</keyword>
<dbReference type="GO" id="GO:1904680">
    <property type="term" value="F:peptide transmembrane transporter activity"/>
    <property type="evidence" value="ECO:0007669"/>
    <property type="project" value="TreeGrafter"/>
</dbReference>
<organism evidence="7 8">
    <name type="scientific">Rathayibacter caricis DSM 15933</name>
    <dbReference type="NCBI Taxonomy" id="1328867"/>
    <lineage>
        <taxon>Bacteria</taxon>
        <taxon>Bacillati</taxon>
        <taxon>Actinomycetota</taxon>
        <taxon>Actinomycetes</taxon>
        <taxon>Micrococcales</taxon>
        <taxon>Microbacteriaceae</taxon>
        <taxon>Rathayibacter</taxon>
    </lineage>
</organism>
<dbReference type="PIRSF" id="PIRSF002741">
    <property type="entry name" value="MppA"/>
    <property type="match status" value="1"/>
</dbReference>
<dbReference type="PANTHER" id="PTHR30290">
    <property type="entry name" value="PERIPLASMIC BINDING COMPONENT OF ABC TRANSPORTER"/>
    <property type="match status" value="1"/>
</dbReference>